<reference evidence="2" key="1">
    <citation type="submission" date="2014-09" db="EMBL/GenBank/DDBJ databases">
        <authorList>
            <person name="Magalhaes I.L.F."/>
            <person name="Oliveira U."/>
            <person name="Santos F.R."/>
            <person name="Vidigal T.H.D.A."/>
            <person name="Brescovit A.D."/>
            <person name="Santos A.J."/>
        </authorList>
    </citation>
    <scope>NUCLEOTIDE SEQUENCE</scope>
    <source>
        <tissue evidence="2">Shoot tissue taken approximately 20 cm above the soil surface</tissue>
    </source>
</reference>
<proteinExistence type="predicted"/>
<organism evidence="2">
    <name type="scientific">Arundo donax</name>
    <name type="common">Giant reed</name>
    <name type="synonym">Donax arundinaceus</name>
    <dbReference type="NCBI Taxonomy" id="35708"/>
    <lineage>
        <taxon>Eukaryota</taxon>
        <taxon>Viridiplantae</taxon>
        <taxon>Streptophyta</taxon>
        <taxon>Embryophyta</taxon>
        <taxon>Tracheophyta</taxon>
        <taxon>Spermatophyta</taxon>
        <taxon>Magnoliopsida</taxon>
        <taxon>Liliopsida</taxon>
        <taxon>Poales</taxon>
        <taxon>Poaceae</taxon>
        <taxon>PACMAD clade</taxon>
        <taxon>Arundinoideae</taxon>
        <taxon>Arundineae</taxon>
        <taxon>Arundo</taxon>
    </lineage>
</organism>
<name>A0A0A9ECB4_ARUDO</name>
<keyword evidence="1" id="KW-0812">Transmembrane</keyword>
<dbReference type="EMBL" id="GBRH01200229">
    <property type="protein sequence ID" value="JAD97666.1"/>
    <property type="molecule type" value="Transcribed_RNA"/>
</dbReference>
<keyword evidence="1" id="KW-1133">Transmembrane helix</keyword>
<evidence type="ECO:0000313" key="2">
    <source>
        <dbReference type="EMBL" id="JAD97666.1"/>
    </source>
</evidence>
<sequence>MNPWMNTTSSTASPPPPVSFFFHMYVHAQFVSVRIIYVHDESFREREKTCMMNTKAGDEMMRSTACHVW</sequence>
<dbReference type="AlphaFoldDB" id="A0A0A9ECB4"/>
<reference evidence="2" key="2">
    <citation type="journal article" date="2015" name="Data Brief">
        <title>Shoot transcriptome of the giant reed, Arundo donax.</title>
        <authorList>
            <person name="Barrero R.A."/>
            <person name="Guerrero F.D."/>
            <person name="Moolhuijzen P."/>
            <person name="Goolsby J.A."/>
            <person name="Tidwell J."/>
            <person name="Bellgard S.E."/>
            <person name="Bellgard M.I."/>
        </authorList>
    </citation>
    <scope>NUCLEOTIDE SEQUENCE</scope>
    <source>
        <tissue evidence="2">Shoot tissue taken approximately 20 cm above the soil surface</tissue>
    </source>
</reference>
<feature type="transmembrane region" description="Helical" evidence="1">
    <location>
        <begin position="20"/>
        <end position="38"/>
    </location>
</feature>
<protein>
    <submittedName>
        <fullName evidence="2">Uncharacterized protein</fullName>
    </submittedName>
</protein>
<evidence type="ECO:0000256" key="1">
    <source>
        <dbReference type="SAM" id="Phobius"/>
    </source>
</evidence>
<accession>A0A0A9ECB4</accession>
<keyword evidence="1" id="KW-0472">Membrane</keyword>